<gene>
    <name evidence="1" type="ORF">CEPIT_LOCUS3296</name>
    <name evidence="2" type="ORF">CEPIT_LOCUS37252</name>
</gene>
<evidence type="ECO:0000313" key="2">
    <source>
        <dbReference type="EMBL" id="CAH9138996.1"/>
    </source>
</evidence>
<dbReference type="AlphaFoldDB" id="A0AAV0FU22"/>
<evidence type="ECO:0008006" key="4">
    <source>
        <dbReference type="Google" id="ProtNLM"/>
    </source>
</evidence>
<dbReference type="EMBL" id="CAMAPF010001014">
    <property type="protein sequence ID" value="CAH9138996.1"/>
    <property type="molecule type" value="Genomic_DNA"/>
</dbReference>
<dbReference type="PANTHER" id="PTHR31286">
    <property type="entry name" value="GLYCINE-RICH CELL WALL STRUCTURAL PROTEIN 1.8-LIKE"/>
    <property type="match status" value="1"/>
</dbReference>
<dbReference type="InterPro" id="IPR040256">
    <property type="entry name" value="At4g02000-like"/>
</dbReference>
<keyword evidence="3" id="KW-1185">Reference proteome</keyword>
<protein>
    <recommendedName>
        <fullName evidence="4">DUF4283 domain-containing protein</fullName>
    </recommendedName>
</protein>
<accession>A0AAV0FU22</accession>
<dbReference type="PANTHER" id="PTHR31286:SF180">
    <property type="entry name" value="OS10G0362600 PROTEIN"/>
    <property type="match status" value="1"/>
</dbReference>
<reference evidence="2" key="1">
    <citation type="submission" date="2022-07" db="EMBL/GenBank/DDBJ databases">
        <authorList>
            <person name="Macas J."/>
            <person name="Novak P."/>
            <person name="Neumann P."/>
        </authorList>
    </citation>
    <scope>NUCLEOTIDE SEQUENCE</scope>
</reference>
<evidence type="ECO:0000313" key="3">
    <source>
        <dbReference type="Proteomes" id="UP001152523"/>
    </source>
</evidence>
<evidence type="ECO:0000313" key="1">
    <source>
        <dbReference type="EMBL" id="CAH9070080.1"/>
    </source>
</evidence>
<sequence>MPVPLWVALNGLPIHLHDVRALFSIVSLLGRLLQIDNPRTNFSRPTTTRFCIQLNVSKVFHIKIWIGNGDSGFYQSVTYENVSIFCTVPTVIYDAQANAKLQVGVFDNQSAVVSEGLNFKGPCPCYF</sequence>
<name>A0AAV0FU22_9ASTE</name>
<organism evidence="2 3">
    <name type="scientific">Cuscuta epithymum</name>
    <dbReference type="NCBI Taxonomy" id="186058"/>
    <lineage>
        <taxon>Eukaryota</taxon>
        <taxon>Viridiplantae</taxon>
        <taxon>Streptophyta</taxon>
        <taxon>Embryophyta</taxon>
        <taxon>Tracheophyta</taxon>
        <taxon>Spermatophyta</taxon>
        <taxon>Magnoliopsida</taxon>
        <taxon>eudicotyledons</taxon>
        <taxon>Gunneridae</taxon>
        <taxon>Pentapetalae</taxon>
        <taxon>asterids</taxon>
        <taxon>lamiids</taxon>
        <taxon>Solanales</taxon>
        <taxon>Convolvulaceae</taxon>
        <taxon>Cuscuteae</taxon>
        <taxon>Cuscuta</taxon>
        <taxon>Cuscuta subgen. Cuscuta</taxon>
    </lineage>
</organism>
<proteinExistence type="predicted"/>
<comment type="caution">
    <text evidence="2">The sequence shown here is derived from an EMBL/GenBank/DDBJ whole genome shotgun (WGS) entry which is preliminary data.</text>
</comment>
<dbReference type="EMBL" id="CAMAPF010000017">
    <property type="protein sequence ID" value="CAH9070080.1"/>
    <property type="molecule type" value="Genomic_DNA"/>
</dbReference>
<dbReference type="Proteomes" id="UP001152523">
    <property type="component" value="Unassembled WGS sequence"/>
</dbReference>